<feature type="compositionally biased region" description="Acidic residues" evidence="1">
    <location>
        <begin position="300"/>
        <end position="312"/>
    </location>
</feature>
<keyword evidence="3" id="KW-1185">Reference proteome</keyword>
<protein>
    <submittedName>
        <fullName evidence="2">Uncharacterized protein</fullName>
    </submittedName>
</protein>
<gene>
    <name evidence="2" type="ORF">H2200_011329</name>
</gene>
<name>A0AA39CDP1_9EURO</name>
<evidence type="ECO:0000313" key="2">
    <source>
        <dbReference type="EMBL" id="KAJ9604493.1"/>
    </source>
</evidence>
<comment type="caution">
    <text evidence="2">The sequence shown here is derived from an EMBL/GenBank/DDBJ whole genome shotgun (WGS) entry which is preliminary data.</text>
</comment>
<reference evidence="2" key="1">
    <citation type="submission" date="2022-10" db="EMBL/GenBank/DDBJ databases">
        <title>Culturing micro-colonial fungi from biological soil crusts in the Mojave desert and describing Neophaeococcomyces mojavensis, and introducing the new genera and species Taxawa tesnikishii.</title>
        <authorList>
            <person name="Kurbessoian T."/>
            <person name="Stajich J.E."/>
        </authorList>
    </citation>
    <scope>NUCLEOTIDE SEQUENCE</scope>
    <source>
        <strain evidence="2">TK_41</strain>
    </source>
</reference>
<proteinExistence type="predicted"/>
<accession>A0AA39CDP1</accession>
<dbReference type="Proteomes" id="UP001172673">
    <property type="component" value="Unassembled WGS sequence"/>
</dbReference>
<dbReference type="AlphaFoldDB" id="A0AA39CDP1"/>
<organism evidence="2 3">
    <name type="scientific">Cladophialophora chaetospira</name>
    <dbReference type="NCBI Taxonomy" id="386627"/>
    <lineage>
        <taxon>Eukaryota</taxon>
        <taxon>Fungi</taxon>
        <taxon>Dikarya</taxon>
        <taxon>Ascomycota</taxon>
        <taxon>Pezizomycotina</taxon>
        <taxon>Eurotiomycetes</taxon>
        <taxon>Chaetothyriomycetidae</taxon>
        <taxon>Chaetothyriales</taxon>
        <taxon>Herpotrichiellaceae</taxon>
        <taxon>Cladophialophora</taxon>
    </lineage>
</organism>
<feature type="region of interest" description="Disordered" evidence="1">
    <location>
        <begin position="248"/>
        <end position="312"/>
    </location>
</feature>
<evidence type="ECO:0000313" key="3">
    <source>
        <dbReference type="Proteomes" id="UP001172673"/>
    </source>
</evidence>
<sequence>MVFYSKPLLALALRASGLVPDRTSLADCLKFSFQKLRNTLFKQVSSFIEFEGAGVAKNKTISFIPEIVHSGLGLGYNLETERAVNPWTGEAITDQEVILESRIDRAMIEVSLELRQKYPRLRFSSCTRLCDIWTSAGKLVADIHTGKLKPMPDGEKGISAQLRSVHGGLYPQSDLVVADDPLAEIAARTWIDEYARLDRRQLLWLPYSDWLAQARPEVVAAVNKLNGPFLPNKWEGSADEERKILEEILGDNVPGSEEEGERISSVDGTDAEIEEDQDDESQGYGEDHEEEADSDKGDEADGNDGESDDGTLDVDALIDLNSARYMNDDLLEAKRLGLTGTVRPVRALSHGRGEDLKRVTIWSVDSSEDEQSC</sequence>
<feature type="compositionally biased region" description="Acidic residues" evidence="1">
    <location>
        <begin position="269"/>
        <end position="293"/>
    </location>
</feature>
<evidence type="ECO:0000256" key="1">
    <source>
        <dbReference type="SAM" id="MobiDB-lite"/>
    </source>
</evidence>
<dbReference type="EMBL" id="JAPDRK010000019">
    <property type="protein sequence ID" value="KAJ9604493.1"/>
    <property type="molecule type" value="Genomic_DNA"/>
</dbReference>